<proteinExistence type="predicted"/>
<evidence type="ECO:0000313" key="5">
    <source>
        <dbReference type="EMBL" id="PLR24252.1"/>
    </source>
</evidence>
<dbReference type="InterPro" id="IPR005546">
    <property type="entry name" value="Autotransporte_beta"/>
</dbReference>
<comment type="caution">
    <text evidence="5">The sequence shown here is derived from an EMBL/GenBank/DDBJ whole genome shotgun (WGS) entry which is preliminary data.</text>
</comment>
<dbReference type="SUPFAM" id="SSF103515">
    <property type="entry name" value="Autotransporter"/>
    <property type="match status" value="1"/>
</dbReference>
<feature type="region of interest" description="Disordered" evidence="2">
    <location>
        <begin position="802"/>
        <end position="832"/>
    </location>
</feature>
<keyword evidence="3" id="KW-0472">Membrane</keyword>
<keyword evidence="1" id="KW-0843">Virulence</keyword>
<dbReference type="Pfam" id="PF18883">
    <property type="entry name" value="AC_1"/>
    <property type="match status" value="1"/>
</dbReference>
<protein>
    <recommendedName>
        <fullName evidence="4">Autotransporter domain-containing protein</fullName>
    </recommendedName>
</protein>
<feature type="domain" description="Autotransporter" evidence="4">
    <location>
        <begin position="869"/>
        <end position="1141"/>
    </location>
</feature>
<dbReference type="PROSITE" id="PS51208">
    <property type="entry name" value="AUTOTRANSPORTER"/>
    <property type="match status" value="1"/>
</dbReference>
<dbReference type="InterPro" id="IPR043990">
    <property type="entry name" value="AC_1"/>
</dbReference>
<keyword evidence="3" id="KW-0812">Transmembrane</keyword>
<dbReference type="PANTHER" id="PTHR12338:SF5">
    <property type="entry name" value="ANTIGEN 43-RELATED"/>
    <property type="match status" value="1"/>
</dbReference>
<name>A0ABX4SRL9_9GAMM</name>
<gene>
    <name evidence="5" type="ORF">PZBJ_10910</name>
</gene>
<evidence type="ECO:0000259" key="4">
    <source>
        <dbReference type="PROSITE" id="PS51208"/>
    </source>
</evidence>
<accession>A0ABX4SRL9</accession>
<dbReference type="InterPro" id="IPR012332">
    <property type="entry name" value="Autotransporter_pectin_lyase_C"/>
</dbReference>
<dbReference type="Pfam" id="PF13229">
    <property type="entry name" value="Beta_helix"/>
    <property type="match status" value="1"/>
</dbReference>
<keyword evidence="3" id="KW-1133">Transmembrane helix</keyword>
<dbReference type="Proteomes" id="UP000234296">
    <property type="component" value="Unassembled WGS sequence"/>
</dbReference>
<organism evidence="5 6">
    <name type="scientific">Pantoea endophytica</name>
    <dbReference type="NCBI Taxonomy" id="92488"/>
    <lineage>
        <taxon>Bacteria</taxon>
        <taxon>Pseudomonadati</taxon>
        <taxon>Pseudomonadota</taxon>
        <taxon>Gammaproteobacteria</taxon>
        <taxon>Enterobacterales</taxon>
        <taxon>Erwiniaceae</taxon>
        <taxon>Pantoea</taxon>
    </lineage>
</organism>
<dbReference type="SUPFAM" id="SSF51126">
    <property type="entry name" value="Pectin lyase-like"/>
    <property type="match status" value="2"/>
</dbReference>
<evidence type="ECO:0000256" key="1">
    <source>
        <dbReference type="ARBA" id="ARBA00023026"/>
    </source>
</evidence>
<dbReference type="CDD" id="cd00253">
    <property type="entry name" value="PL_Passenger_AT"/>
    <property type="match status" value="1"/>
</dbReference>
<feature type="transmembrane region" description="Helical" evidence="3">
    <location>
        <begin position="47"/>
        <end position="69"/>
    </location>
</feature>
<dbReference type="NCBIfam" id="TIGR01414">
    <property type="entry name" value="autotrans_barl"/>
    <property type="match status" value="1"/>
</dbReference>
<keyword evidence="6" id="KW-1185">Reference proteome</keyword>
<dbReference type="Gene3D" id="2.160.20.20">
    <property type="match status" value="2"/>
</dbReference>
<dbReference type="Pfam" id="PF03797">
    <property type="entry name" value="Autotransporter"/>
    <property type="match status" value="1"/>
</dbReference>
<dbReference type="InterPro" id="IPR024973">
    <property type="entry name" value="ESPR"/>
</dbReference>
<dbReference type="InterPro" id="IPR039448">
    <property type="entry name" value="Beta_helix"/>
</dbReference>
<evidence type="ECO:0000256" key="2">
    <source>
        <dbReference type="SAM" id="MobiDB-lite"/>
    </source>
</evidence>
<evidence type="ECO:0000256" key="3">
    <source>
        <dbReference type="SAM" id="Phobius"/>
    </source>
</evidence>
<dbReference type="Pfam" id="PF13018">
    <property type="entry name" value="ESPR"/>
    <property type="match status" value="1"/>
</dbReference>
<dbReference type="Gene3D" id="2.40.128.130">
    <property type="entry name" value="Autotransporter beta-domain"/>
    <property type="match status" value="1"/>
</dbReference>
<reference evidence="6" key="1">
    <citation type="submission" date="2017-12" db="EMBL/GenBank/DDBJ databases">
        <title>The genome sequence of Pantoea sp. 596.</title>
        <authorList>
            <person name="Gao J."/>
            <person name="Mao X."/>
            <person name="Sun J."/>
        </authorList>
    </citation>
    <scope>NUCLEOTIDE SEQUENCE [LARGE SCALE GENOMIC DNA]</scope>
    <source>
        <strain evidence="6">596</strain>
    </source>
</reference>
<dbReference type="EMBL" id="PJRT01000010">
    <property type="protein sequence ID" value="PLR24252.1"/>
    <property type="molecule type" value="Genomic_DNA"/>
</dbReference>
<dbReference type="SMART" id="SM00869">
    <property type="entry name" value="Autotransporter"/>
    <property type="match status" value="1"/>
</dbReference>
<dbReference type="InterPro" id="IPR011050">
    <property type="entry name" value="Pectin_lyase_fold/virulence"/>
</dbReference>
<dbReference type="PANTHER" id="PTHR12338">
    <property type="entry name" value="AUTOTRANSPORTER"/>
    <property type="match status" value="1"/>
</dbReference>
<dbReference type="InterPro" id="IPR006315">
    <property type="entry name" value="OM_autotransptr_brl_dom"/>
</dbReference>
<dbReference type="InterPro" id="IPR036709">
    <property type="entry name" value="Autotransporte_beta_dom_sf"/>
</dbReference>
<evidence type="ECO:0000313" key="6">
    <source>
        <dbReference type="Proteomes" id="UP000234296"/>
    </source>
</evidence>
<dbReference type="InterPro" id="IPR050909">
    <property type="entry name" value="Bact_Autotransporter_VF"/>
</dbReference>
<sequence>MYFYRQRVKMNKNYRVIWNHSQGNYVVTSELARGKVKSSRSSTARRLTAGCVATAFMAISSVGIIQPALAAPAYGEYASGAGNIIDIQDKDVATNEDNAHALFIEKGATAHSNNVNFTTSGKKAYGVYVNGAGSSIDVTGGTITTTGPQGYGLAAGNGGKLMASDITLNTSGVGVYADRSNILAKNLSVQANAYGVYGLGAGTELVIADSNVNVNGNGAYALLAENGGNVTSTNSHYITSGSSVYGAWANKGSELTIIGGSITNTGKESVGIFAKSGGVVNVDGVTVVSTSQGINSYSSAVANVANSHVTVTDKGAYGLLAENGGKTTSIDSHYITTGDSAYGAWVNTGSELNIFGGSITTTGKNSTGMFAKNGGVLNAENIQIDARGNGAWATNEGSRINVNNSTISSGAYNGGSITARNKGFATVRNSKLIAVDRASAGLYADDSGQVEAENVDIDILGGGYGIHLDYSGKTNLKKSKINSNSGGTAFYVESGSVLTADNVFAEMDNTNNPEKLVTAINISNSYLSSADPTANINNSFLHIKGNNAAGIVTEYTKGEVNLNNTILTVDNGPAIVAYNQALTTVNLDNSLLSGTTLLESGFAPNGGDAGGDVRGIAVNASNYSQLQGDANIDRSKTQASSVSLDSGSRWQGAAHDLQDLSLAGSSQWNMTGTSTVDNLTAKDSTIIFDHGAGDFHTLTVKGDYHADNAKLVMNLALAGDDAASDKLHIAGNASGTTKVQVHNAGGKGAATLEGIELIRVEGTQNGEFLQDGRIVGGAWDYALVQDKNGKWRLVSDPIPVDPTPVDPIKDEGGDTGTVIAPEVPQPKRTPRARPEVGSYIANLAAASNLFTLSAADRPGVTEYRDALTGKVEKTTLWLRNEGAHGRFSDSTAQLKSITNSYMAQLGGDIAQWSLNGSDRFSLGVMAGYGNAKSNTLSKTTGYSAKGQVNGYSGGIYAGWQQDSQTRSGAFVDSWLAYNTFNNSVKGEGLGQESYKSKGMTASLEGGYSFAFGEQQQYRLQPKAQAVWMGVKTGDYTEQNGTRVSATGKNNVQTRTGVRATMHTATAQPYAEVNWLHNTQRFGSKLDGVKIEQAGARNIGEVKLGLEVNPSQHVGIWGGIAQQVGGKGFSDSSATLGVKVSF</sequence>